<gene>
    <name evidence="1" type="ORF">ACFQ04_06785</name>
</gene>
<organism evidence="1 2">
    <name type="scientific">Williamsia deligens</name>
    <dbReference type="NCBI Taxonomy" id="321325"/>
    <lineage>
        <taxon>Bacteria</taxon>
        <taxon>Bacillati</taxon>
        <taxon>Actinomycetota</taxon>
        <taxon>Actinomycetes</taxon>
        <taxon>Mycobacteriales</taxon>
        <taxon>Nocardiaceae</taxon>
        <taxon>Williamsia</taxon>
    </lineage>
</organism>
<dbReference type="EMBL" id="JBHTIL010000001">
    <property type="protein sequence ID" value="MFD0925440.1"/>
    <property type="molecule type" value="Genomic_DNA"/>
</dbReference>
<name>A0ABW3G759_9NOCA</name>
<evidence type="ECO:0000313" key="1">
    <source>
        <dbReference type="EMBL" id="MFD0925440.1"/>
    </source>
</evidence>
<keyword evidence="2" id="KW-1185">Reference proteome</keyword>
<evidence type="ECO:0000313" key="2">
    <source>
        <dbReference type="Proteomes" id="UP001597068"/>
    </source>
</evidence>
<dbReference type="RefSeq" id="WP_253646611.1">
    <property type="nucleotide sequence ID" value="NZ_BAAAMO010000002.1"/>
</dbReference>
<proteinExistence type="predicted"/>
<reference evidence="2" key="1">
    <citation type="journal article" date="2019" name="Int. J. Syst. Evol. Microbiol.">
        <title>The Global Catalogue of Microorganisms (GCM) 10K type strain sequencing project: providing services to taxonomists for standard genome sequencing and annotation.</title>
        <authorList>
            <consortium name="The Broad Institute Genomics Platform"/>
            <consortium name="The Broad Institute Genome Sequencing Center for Infectious Disease"/>
            <person name="Wu L."/>
            <person name="Ma J."/>
        </authorList>
    </citation>
    <scope>NUCLEOTIDE SEQUENCE [LARGE SCALE GENOMIC DNA]</scope>
    <source>
        <strain evidence="2">CCUG 50873</strain>
    </source>
</reference>
<comment type="caution">
    <text evidence="1">The sequence shown here is derived from an EMBL/GenBank/DDBJ whole genome shotgun (WGS) entry which is preliminary data.</text>
</comment>
<protein>
    <submittedName>
        <fullName evidence="1">Uncharacterized protein</fullName>
    </submittedName>
</protein>
<sequence length="263" mass="27224">MAGSYLAVSEGASGYYFVSPSGRWRCAILTSAAVAGCQPASNTDPSIGVAGAPTAVPSPVGTTVRPNAIRVERGRDAEFAYRGQADFWRFPLEQTPVLPYGTELAADGFACNTSSSGVSCMDQSTGKGFTFSDAGFVWKYTPVGSTAQVPPPTPASVDFTGDWMGHGRLVTLRSDGTATVKLANGASNGSTWDATWRQTGSSMQVVFTSETQHVGEGAGRITPGMTWTGSLTSAEGAPVLAFADAPTVYWCRESDTGSGVCGA</sequence>
<accession>A0ABW3G759</accession>
<dbReference type="Proteomes" id="UP001597068">
    <property type="component" value="Unassembled WGS sequence"/>
</dbReference>